<proteinExistence type="predicted"/>
<accession>A0ACB8G9J3</accession>
<dbReference type="Proteomes" id="UP000827872">
    <property type="component" value="Linkage Group LG01"/>
</dbReference>
<sequence>MSATLLSAFYDIDFLCKTEKSLSNLSSMLDKKAVGSPVGASPNSNFGPGFLRRHSTSNLQALANGNAKFPGSGGSSSSPSSFGNLKEPGGGGGGGGGGSSSPTALLNKENKFRDRSFSENGERSQHLMQQLQQQQQVVVVAAATTTGKGGGGGNGGAPINSTRYKTELCRPFEESGACKYGEKCQFAHGYHELRSLTRHPKYKTELCRTFHTIGFCPYGPRCHFIHNADERRPAPASGNANPPQPPPHQPSPQPPPRSNNHHQPHLHPPHAGSTGDLRAFAPSARDHALGGSGGGGFGIPHGRGGGGDRPKLHHSLSFSGFSAHHHQHHHGGAVAAAAAALLLESPGGSRTPPPPASFCEELVASPPCANNAFAFSAGQELGSLLAPLALHAPPPQQGCFPAAAFYRCHQQAGGGGGCCPPPPPGPPASPPFSFQPLRRLSESPVFDAPPSPPDSLSDRESYLSGSLSSGSLSGSESPSLDSGRRLPIFSRLSISDD</sequence>
<dbReference type="EMBL" id="CM037614">
    <property type="protein sequence ID" value="KAH8016445.1"/>
    <property type="molecule type" value="Genomic_DNA"/>
</dbReference>
<protein>
    <submittedName>
        <fullName evidence="1">Uncharacterized protein</fullName>
    </submittedName>
</protein>
<name>A0ACB8G9J3_9SAUR</name>
<gene>
    <name evidence="1" type="ORF">K3G42_017672</name>
</gene>
<comment type="caution">
    <text evidence="1">The sequence shown here is derived from an EMBL/GenBank/DDBJ whole genome shotgun (WGS) entry which is preliminary data.</text>
</comment>
<organism evidence="1 2">
    <name type="scientific">Sphaerodactylus townsendi</name>
    <dbReference type="NCBI Taxonomy" id="933632"/>
    <lineage>
        <taxon>Eukaryota</taxon>
        <taxon>Metazoa</taxon>
        <taxon>Chordata</taxon>
        <taxon>Craniata</taxon>
        <taxon>Vertebrata</taxon>
        <taxon>Euteleostomi</taxon>
        <taxon>Lepidosauria</taxon>
        <taxon>Squamata</taxon>
        <taxon>Bifurcata</taxon>
        <taxon>Gekkota</taxon>
        <taxon>Sphaerodactylidae</taxon>
        <taxon>Sphaerodactylus</taxon>
    </lineage>
</organism>
<evidence type="ECO:0000313" key="2">
    <source>
        <dbReference type="Proteomes" id="UP000827872"/>
    </source>
</evidence>
<evidence type="ECO:0000313" key="1">
    <source>
        <dbReference type="EMBL" id="KAH8016445.1"/>
    </source>
</evidence>
<keyword evidence="2" id="KW-1185">Reference proteome</keyword>
<reference evidence="1" key="1">
    <citation type="submission" date="2021-08" db="EMBL/GenBank/DDBJ databases">
        <title>The first chromosome-level gecko genome reveals the dynamic sex chromosomes of Neotropical dwarf geckos (Sphaerodactylidae: Sphaerodactylus).</title>
        <authorList>
            <person name="Pinto B.J."/>
            <person name="Keating S.E."/>
            <person name="Gamble T."/>
        </authorList>
    </citation>
    <scope>NUCLEOTIDE SEQUENCE</scope>
    <source>
        <strain evidence="1">TG3544</strain>
    </source>
</reference>